<evidence type="ECO:0000313" key="11">
    <source>
        <dbReference type="RefSeq" id="XP_052738490.1"/>
    </source>
</evidence>
<protein>
    <submittedName>
        <fullName evidence="11">Protein eiger isoform X1</fullName>
    </submittedName>
</protein>
<dbReference type="PANTHER" id="PTHR15151:SF24">
    <property type="entry name" value="A PROLIFERATION-INDUCING LIGAND-LIKE PROTEIN-RELATED"/>
    <property type="match status" value="1"/>
</dbReference>
<name>A0ABM3LHD7_BICAN</name>
<dbReference type="InterPro" id="IPR008983">
    <property type="entry name" value="Tumour_necrosis_fac-like_dom"/>
</dbReference>
<evidence type="ECO:0000256" key="6">
    <source>
        <dbReference type="ARBA" id="ARBA00023180"/>
    </source>
</evidence>
<evidence type="ECO:0000256" key="7">
    <source>
        <dbReference type="SAM" id="Coils"/>
    </source>
</evidence>
<evidence type="ECO:0000256" key="1">
    <source>
        <dbReference type="ARBA" id="ARBA00004613"/>
    </source>
</evidence>
<dbReference type="PANTHER" id="PTHR15151">
    <property type="entry name" value="PROTEIN EIGER"/>
    <property type="match status" value="1"/>
</dbReference>
<keyword evidence="8" id="KW-1133">Transmembrane helix</keyword>
<proteinExistence type="inferred from homology"/>
<evidence type="ECO:0000256" key="2">
    <source>
        <dbReference type="ARBA" id="ARBA00008670"/>
    </source>
</evidence>
<dbReference type="RefSeq" id="XP_052738490.1">
    <property type="nucleotide sequence ID" value="XM_052882530.1"/>
</dbReference>
<dbReference type="SUPFAM" id="SSF49842">
    <property type="entry name" value="TNF-like"/>
    <property type="match status" value="1"/>
</dbReference>
<dbReference type="InterPro" id="IPR006052">
    <property type="entry name" value="TNF_dom"/>
</dbReference>
<comment type="similarity">
    <text evidence="2">Belongs to the tumor necrosis factor family.</text>
</comment>
<evidence type="ECO:0000256" key="8">
    <source>
        <dbReference type="SAM" id="Phobius"/>
    </source>
</evidence>
<keyword evidence="5" id="KW-1015">Disulfide bond</keyword>
<comment type="subcellular location">
    <subcellularLocation>
        <location evidence="1">Secreted</location>
    </subcellularLocation>
</comment>
<keyword evidence="7" id="KW-0175">Coiled coil</keyword>
<reference evidence="10" key="1">
    <citation type="submission" date="2025-05" db="UniProtKB">
        <authorList>
            <consortium name="RefSeq"/>
        </authorList>
    </citation>
    <scope>NUCLEOTIDE SEQUENCE [LARGE SCALE GENOMIC DNA]</scope>
</reference>
<dbReference type="Pfam" id="PF00229">
    <property type="entry name" value="TNF"/>
    <property type="match status" value="1"/>
</dbReference>
<evidence type="ECO:0000256" key="4">
    <source>
        <dbReference type="ARBA" id="ARBA00022525"/>
    </source>
</evidence>
<feature type="transmembrane region" description="Helical" evidence="8">
    <location>
        <begin position="54"/>
        <end position="74"/>
    </location>
</feature>
<feature type="coiled-coil region" evidence="7">
    <location>
        <begin position="79"/>
        <end position="106"/>
    </location>
</feature>
<evidence type="ECO:0000256" key="3">
    <source>
        <dbReference type="ARBA" id="ARBA00022514"/>
    </source>
</evidence>
<keyword evidence="3" id="KW-0202">Cytokine</keyword>
<dbReference type="GeneID" id="112055873"/>
<evidence type="ECO:0000313" key="10">
    <source>
        <dbReference type="Proteomes" id="UP001652582"/>
    </source>
</evidence>
<dbReference type="InterPro" id="IPR051748">
    <property type="entry name" value="TNF_Ligand_Superfamily"/>
</dbReference>
<keyword evidence="10" id="KW-1185">Reference proteome</keyword>
<dbReference type="Gene3D" id="2.60.120.40">
    <property type="match status" value="1"/>
</dbReference>
<keyword evidence="6" id="KW-0325">Glycoprotein</keyword>
<keyword evidence="4" id="KW-0964">Secreted</keyword>
<feature type="domain" description="THD" evidence="9">
    <location>
        <begin position="311"/>
        <end position="468"/>
    </location>
</feature>
<reference evidence="11" key="2">
    <citation type="submission" date="2025-08" db="UniProtKB">
        <authorList>
            <consortium name="RefSeq"/>
        </authorList>
    </citation>
    <scope>IDENTIFICATION</scope>
</reference>
<evidence type="ECO:0000259" key="9">
    <source>
        <dbReference type="PROSITE" id="PS50049"/>
    </source>
</evidence>
<accession>A0ABM3LHD7</accession>
<sequence>MENCALIPEPVTMYTQTEALRDVKDLSKNLMSGDFERQYAKDITEKGGKKRRGCVIFGVTVGALAVWLLVLTIVREVQVTRLRREVEELSANMIAMSATVKSLNEKLTNNRLFNEFKTLEDTIYADDDQDVNLVDDAIVPHKEAQGSESLDKLHDLTVLEDDNELADDEDMYDGDESGDWYPDYDNRREKIGTASMVRLKPEDFTVTLAKAQQLKIKEIKRLLNENPEIQDIPHLPSTEPPREKRSVFPDTTLESVSDFTAPKVMSKMEERRKTKKFSPNADAHNKMALHTVSRTARNSNDEGGAPRRAFIAAHFHGNTSHLSPEIHEHYKGNGLVRVAHGAHHDVWYPSPWTAASPLHARPTLSRNGHINVHHNGVYLVYVQIYYLDSHDIISWVLHRSNRYMEGRDTLLQCAQSSHSLERLEKPNSCFSAAALFLRAGDILAVRNTGGDRHSLMQPEKSFIGLIKLADAEEPNDEM</sequence>
<dbReference type="PROSITE" id="PS50049">
    <property type="entry name" value="THD_2"/>
    <property type="match status" value="1"/>
</dbReference>
<keyword evidence="8" id="KW-0812">Transmembrane</keyword>
<evidence type="ECO:0000256" key="5">
    <source>
        <dbReference type="ARBA" id="ARBA00023157"/>
    </source>
</evidence>
<organism evidence="10 11">
    <name type="scientific">Bicyclus anynana</name>
    <name type="common">Squinting bush brown butterfly</name>
    <dbReference type="NCBI Taxonomy" id="110368"/>
    <lineage>
        <taxon>Eukaryota</taxon>
        <taxon>Metazoa</taxon>
        <taxon>Ecdysozoa</taxon>
        <taxon>Arthropoda</taxon>
        <taxon>Hexapoda</taxon>
        <taxon>Insecta</taxon>
        <taxon>Pterygota</taxon>
        <taxon>Neoptera</taxon>
        <taxon>Endopterygota</taxon>
        <taxon>Lepidoptera</taxon>
        <taxon>Glossata</taxon>
        <taxon>Ditrysia</taxon>
        <taxon>Papilionoidea</taxon>
        <taxon>Nymphalidae</taxon>
        <taxon>Satyrinae</taxon>
        <taxon>Satyrini</taxon>
        <taxon>Mycalesina</taxon>
        <taxon>Bicyclus</taxon>
    </lineage>
</organism>
<dbReference type="Proteomes" id="UP001652582">
    <property type="component" value="Chromosome 1"/>
</dbReference>
<gene>
    <name evidence="11" type="primary">LOC112055873</name>
</gene>
<keyword evidence="8" id="KW-0472">Membrane</keyword>